<evidence type="ECO:0000256" key="6">
    <source>
        <dbReference type="ARBA" id="ARBA00023136"/>
    </source>
</evidence>
<feature type="transmembrane region" description="Helical" evidence="9">
    <location>
        <begin position="502"/>
        <end position="526"/>
    </location>
</feature>
<dbReference type="Proteomes" id="UP001148838">
    <property type="component" value="Unassembled WGS sequence"/>
</dbReference>
<gene>
    <name evidence="11" type="ORF">ANN_23999</name>
</gene>
<evidence type="ECO:0000256" key="9">
    <source>
        <dbReference type="SAM" id="Phobius"/>
    </source>
</evidence>
<feature type="transmembrane region" description="Helical" evidence="9">
    <location>
        <begin position="403"/>
        <end position="422"/>
    </location>
</feature>
<evidence type="ECO:0000313" key="11">
    <source>
        <dbReference type="EMBL" id="KAJ4427986.1"/>
    </source>
</evidence>
<keyword evidence="7" id="KW-0675">Receptor</keyword>
<dbReference type="PANTHER" id="PTHR45695">
    <property type="entry name" value="LEUCOKININ RECEPTOR-RELATED"/>
    <property type="match status" value="1"/>
</dbReference>
<keyword evidence="5" id="KW-0297">G-protein coupled receptor</keyword>
<sequence length="586" mass="67307">MMTQNICMEISSVLRFVQSVRYVGLFNQSSKSDIPVNQMRLCPCLLLLAMLKLCTCANITENYDVVKNLYKLIKVDKRLQQTLETAKSTYSEFFISRNLSLAQDIITTVEYYIQLRKDFAHGIGNLRRTLDERNLTNYIRHHTNYSSALEPSGVLHKKSWQQQLSNTENELLKFKYVVELYSSFLDLHRLNEDSVRMANDSASNLDSVTGTVRELVSRMEIFIQNVSETEQFLKSNNLAEVTGSSWIEDLFNTKHWESILTAIREDLDLLMKQYTVQMIIDYVQPCVYTAIFIVGILENGLIIFIFFRFPAFRKCRNMMILNLAIADTLSLIVNLPVHYLFESTLFWLANPVSVYIIIPCRFVCFGLSAFSTVALGLQRFSTTLNQSVEMAFILRQSTRRNSLIVISTVWIFAVMFAIPHSLNSCVYRSDCYTTNPETHSAVAKSLLTLDAFIYAILPALAIAILYWKTVGHLKFRALQIPGELPDLQKEYHMKVLSRCRTFIMLIPIIFASSTLPYYCCMTINAFLERDINSLSYTLTKVIFYCLIFVNCCFNPVALCATSGKFRQHVQMVCCLGRQKGEKCNQT</sequence>
<evidence type="ECO:0000256" key="8">
    <source>
        <dbReference type="ARBA" id="ARBA00023224"/>
    </source>
</evidence>
<evidence type="ECO:0000256" key="7">
    <source>
        <dbReference type="ARBA" id="ARBA00023170"/>
    </source>
</evidence>
<protein>
    <recommendedName>
        <fullName evidence="10">G-protein coupled receptors family 1 profile domain-containing protein</fullName>
    </recommendedName>
</protein>
<dbReference type="Gene3D" id="1.20.1070.10">
    <property type="entry name" value="Rhodopsin 7-helix transmembrane proteins"/>
    <property type="match status" value="1"/>
</dbReference>
<evidence type="ECO:0000256" key="3">
    <source>
        <dbReference type="ARBA" id="ARBA00022692"/>
    </source>
</evidence>
<evidence type="ECO:0000313" key="12">
    <source>
        <dbReference type="Proteomes" id="UP001148838"/>
    </source>
</evidence>
<keyword evidence="8" id="KW-0807">Transducer</keyword>
<evidence type="ECO:0000256" key="4">
    <source>
        <dbReference type="ARBA" id="ARBA00022989"/>
    </source>
</evidence>
<keyword evidence="12" id="KW-1185">Reference proteome</keyword>
<reference evidence="11 12" key="1">
    <citation type="journal article" date="2022" name="Allergy">
        <title>Genome assembly and annotation of Periplaneta americana reveal a comprehensive cockroach allergen profile.</title>
        <authorList>
            <person name="Wang L."/>
            <person name="Xiong Q."/>
            <person name="Saelim N."/>
            <person name="Wang L."/>
            <person name="Nong W."/>
            <person name="Wan A.T."/>
            <person name="Shi M."/>
            <person name="Liu X."/>
            <person name="Cao Q."/>
            <person name="Hui J.H.L."/>
            <person name="Sookrung N."/>
            <person name="Leung T.F."/>
            <person name="Tungtrongchitr A."/>
            <person name="Tsui S.K.W."/>
        </authorList>
    </citation>
    <scope>NUCLEOTIDE SEQUENCE [LARGE SCALE GENOMIC DNA]</scope>
    <source>
        <strain evidence="11">PWHHKU_190912</strain>
    </source>
</reference>
<feature type="transmembrane region" description="Helical" evidence="9">
    <location>
        <begin position="541"/>
        <end position="561"/>
    </location>
</feature>
<proteinExistence type="inferred from homology"/>
<comment type="subcellular location">
    <subcellularLocation>
        <location evidence="1">Membrane</location>
        <topology evidence="1">Multi-pass membrane protein</topology>
    </subcellularLocation>
</comment>
<keyword evidence="4 9" id="KW-1133">Transmembrane helix</keyword>
<evidence type="ECO:0000256" key="1">
    <source>
        <dbReference type="ARBA" id="ARBA00004141"/>
    </source>
</evidence>
<accession>A0ABQ8S2E4</accession>
<feature type="transmembrane region" description="Helical" evidence="9">
    <location>
        <begin position="442"/>
        <end position="467"/>
    </location>
</feature>
<comment type="caution">
    <text evidence="11">The sequence shown here is derived from an EMBL/GenBank/DDBJ whole genome shotgun (WGS) entry which is preliminary data.</text>
</comment>
<feature type="transmembrane region" description="Helical" evidence="9">
    <location>
        <begin position="319"/>
        <end position="341"/>
    </location>
</feature>
<dbReference type="EMBL" id="JAJSOF020000037">
    <property type="protein sequence ID" value="KAJ4427986.1"/>
    <property type="molecule type" value="Genomic_DNA"/>
</dbReference>
<dbReference type="PROSITE" id="PS50262">
    <property type="entry name" value="G_PROTEIN_RECEP_F1_2"/>
    <property type="match status" value="1"/>
</dbReference>
<dbReference type="Pfam" id="PF00001">
    <property type="entry name" value="7tm_1"/>
    <property type="match status" value="1"/>
</dbReference>
<keyword evidence="3 9" id="KW-0812">Transmembrane</keyword>
<name>A0ABQ8S2E4_PERAM</name>
<dbReference type="InterPro" id="IPR000276">
    <property type="entry name" value="GPCR_Rhodpsn"/>
</dbReference>
<dbReference type="PANTHER" id="PTHR45695:SF9">
    <property type="entry name" value="LEUCOKININ RECEPTOR"/>
    <property type="match status" value="1"/>
</dbReference>
<comment type="similarity">
    <text evidence="2">Belongs to the G-protein coupled receptor 1 family.</text>
</comment>
<evidence type="ECO:0000256" key="5">
    <source>
        <dbReference type="ARBA" id="ARBA00023040"/>
    </source>
</evidence>
<evidence type="ECO:0000259" key="10">
    <source>
        <dbReference type="PROSITE" id="PS50262"/>
    </source>
</evidence>
<feature type="transmembrane region" description="Helical" evidence="9">
    <location>
        <begin position="287"/>
        <end position="307"/>
    </location>
</feature>
<feature type="transmembrane region" description="Helical" evidence="9">
    <location>
        <begin position="353"/>
        <end position="377"/>
    </location>
</feature>
<dbReference type="SUPFAM" id="SSF81321">
    <property type="entry name" value="Family A G protein-coupled receptor-like"/>
    <property type="match status" value="1"/>
</dbReference>
<dbReference type="InterPro" id="IPR017452">
    <property type="entry name" value="GPCR_Rhodpsn_7TM"/>
</dbReference>
<dbReference type="PRINTS" id="PR00237">
    <property type="entry name" value="GPCRRHODOPSN"/>
</dbReference>
<feature type="domain" description="G-protein coupled receptors family 1 profile" evidence="10">
    <location>
        <begin position="298"/>
        <end position="558"/>
    </location>
</feature>
<organism evidence="11 12">
    <name type="scientific">Periplaneta americana</name>
    <name type="common">American cockroach</name>
    <name type="synonym">Blatta americana</name>
    <dbReference type="NCBI Taxonomy" id="6978"/>
    <lineage>
        <taxon>Eukaryota</taxon>
        <taxon>Metazoa</taxon>
        <taxon>Ecdysozoa</taxon>
        <taxon>Arthropoda</taxon>
        <taxon>Hexapoda</taxon>
        <taxon>Insecta</taxon>
        <taxon>Pterygota</taxon>
        <taxon>Neoptera</taxon>
        <taxon>Polyneoptera</taxon>
        <taxon>Dictyoptera</taxon>
        <taxon>Blattodea</taxon>
        <taxon>Blattoidea</taxon>
        <taxon>Blattidae</taxon>
        <taxon>Blattinae</taxon>
        <taxon>Periplaneta</taxon>
    </lineage>
</organism>
<evidence type="ECO:0000256" key="2">
    <source>
        <dbReference type="ARBA" id="ARBA00010663"/>
    </source>
</evidence>
<keyword evidence="6 9" id="KW-0472">Membrane</keyword>